<keyword evidence="1" id="KW-1133">Transmembrane helix</keyword>
<dbReference type="InterPro" id="IPR002656">
    <property type="entry name" value="Acyl_transf_3_dom"/>
</dbReference>
<keyword evidence="3" id="KW-0012">Acyltransferase</keyword>
<feature type="transmembrane region" description="Helical" evidence="1">
    <location>
        <begin position="108"/>
        <end position="128"/>
    </location>
</feature>
<evidence type="ECO:0000313" key="3">
    <source>
        <dbReference type="EMBL" id="XBV43205.1"/>
    </source>
</evidence>
<keyword evidence="1" id="KW-0472">Membrane</keyword>
<dbReference type="AlphaFoldDB" id="A0AAU7TRP2"/>
<name>A0AAU7TRP2_9GAMM</name>
<dbReference type="GO" id="GO:0016747">
    <property type="term" value="F:acyltransferase activity, transferring groups other than amino-acyl groups"/>
    <property type="evidence" value="ECO:0007669"/>
    <property type="project" value="InterPro"/>
</dbReference>
<reference evidence="3" key="1">
    <citation type="submission" date="2024-06" db="EMBL/GenBank/DDBJ databases">
        <title>Multiomics insights into the TNT degradation mechanism by Pantoea sp. BJ2 isolated from an ammunition destruction site.</title>
        <authorList>
            <person name="Luo J."/>
        </authorList>
    </citation>
    <scope>NUCLEOTIDE SEQUENCE</scope>
    <source>
        <strain evidence="3">BJ2</strain>
    </source>
</reference>
<protein>
    <submittedName>
        <fullName evidence="3">Acyltransferase</fullName>
        <ecNumber evidence="3">2.3.-.-</ecNumber>
    </submittedName>
</protein>
<feature type="transmembrane region" description="Helical" evidence="1">
    <location>
        <begin position="295"/>
        <end position="315"/>
    </location>
</feature>
<feature type="transmembrane region" description="Helical" evidence="1">
    <location>
        <begin position="242"/>
        <end position="261"/>
    </location>
</feature>
<feature type="transmembrane region" description="Helical" evidence="1">
    <location>
        <begin position="267"/>
        <end position="288"/>
    </location>
</feature>
<feature type="transmembrane region" description="Helical" evidence="1">
    <location>
        <begin position="36"/>
        <end position="56"/>
    </location>
</feature>
<feature type="transmembrane region" description="Helical" evidence="1">
    <location>
        <begin position="191"/>
        <end position="208"/>
    </location>
</feature>
<gene>
    <name evidence="3" type="ORF">AAF463_11280</name>
</gene>
<feature type="transmembrane region" description="Helical" evidence="1">
    <location>
        <begin position="160"/>
        <end position="179"/>
    </location>
</feature>
<feature type="transmembrane region" description="Helical" evidence="1">
    <location>
        <begin position="330"/>
        <end position="351"/>
    </location>
</feature>
<dbReference type="EMBL" id="CP158292">
    <property type="protein sequence ID" value="XBV43205.1"/>
    <property type="molecule type" value="Genomic_DNA"/>
</dbReference>
<dbReference type="PANTHER" id="PTHR23028:SF53">
    <property type="entry name" value="ACYL_TRANSF_3 DOMAIN-CONTAINING PROTEIN"/>
    <property type="match status" value="1"/>
</dbReference>
<organism evidence="3">
    <name type="scientific">Pantoea sp. BJ2</name>
    <dbReference type="NCBI Taxonomy" id="3141322"/>
    <lineage>
        <taxon>Bacteria</taxon>
        <taxon>Pseudomonadati</taxon>
        <taxon>Pseudomonadota</taxon>
        <taxon>Gammaproteobacteria</taxon>
        <taxon>Enterobacterales</taxon>
        <taxon>Erwiniaceae</taxon>
        <taxon>Pantoea</taxon>
    </lineage>
</organism>
<dbReference type="Pfam" id="PF01757">
    <property type="entry name" value="Acyl_transf_3"/>
    <property type="match status" value="1"/>
</dbReference>
<dbReference type="PANTHER" id="PTHR23028">
    <property type="entry name" value="ACETYLTRANSFERASE"/>
    <property type="match status" value="1"/>
</dbReference>
<keyword evidence="1" id="KW-0812">Transmembrane</keyword>
<feature type="transmembrane region" description="Helical" evidence="1">
    <location>
        <begin position="68"/>
        <end position="88"/>
    </location>
</feature>
<dbReference type="EC" id="2.3.-.-" evidence="3"/>
<dbReference type="RefSeq" id="WP_350260746.1">
    <property type="nucleotide sequence ID" value="NZ_CP158292.1"/>
</dbReference>
<evidence type="ECO:0000256" key="1">
    <source>
        <dbReference type="SAM" id="Phobius"/>
    </source>
</evidence>
<keyword evidence="3" id="KW-0808">Transferase</keyword>
<sequence length="377" mass="42708">MNFHLAWVFFCIISASLIFGSRKYKIEPNRELNIDGLRYLLAAFVVFHHNDISKAYFETGKWALNDPILGYMGQFGVAVFFMITGYLFGDIKKDTNWISFLIKRFFRVVPLTYISAIICISIATYVGIKLGNNADFSNVIYWFDGGLSGVKPPIYGFKDAQFIGAAVMWTLYWEWIFYFSLPLLSFAFNKTYTVGICIAAISILAHTADFLKIPLHHTSLLLFFAVGVLIKNLKVISSSHSIIKSTLASLILIYCLFVSNIHSAYNLTSFVLIGVFFLLVAKGGNLFGMLSTRGFVVLGDASYSIYLLHGIAWFIMNKASFHYGIQNKDVAYYAIQTFVWYAICFISLMSYKHFEKPFILYGKKVASKFEATCTKEA</sequence>
<feature type="transmembrane region" description="Helical" evidence="1">
    <location>
        <begin position="6"/>
        <end position="24"/>
    </location>
</feature>
<dbReference type="GO" id="GO:0016020">
    <property type="term" value="C:membrane"/>
    <property type="evidence" value="ECO:0007669"/>
    <property type="project" value="TreeGrafter"/>
</dbReference>
<dbReference type="GO" id="GO:0000271">
    <property type="term" value="P:polysaccharide biosynthetic process"/>
    <property type="evidence" value="ECO:0007669"/>
    <property type="project" value="TreeGrafter"/>
</dbReference>
<accession>A0AAU7TRP2</accession>
<proteinExistence type="predicted"/>
<evidence type="ECO:0000259" key="2">
    <source>
        <dbReference type="Pfam" id="PF01757"/>
    </source>
</evidence>
<feature type="domain" description="Acyltransferase 3" evidence="2">
    <location>
        <begin position="33"/>
        <end position="346"/>
    </location>
</feature>
<feature type="transmembrane region" description="Helical" evidence="1">
    <location>
        <begin position="214"/>
        <end position="230"/>
    </location>
</feature>
<dbReference type="InterPro" id="IPR050879">
    <property type="entry name" value="Acyltransferase_3"/>
</dbReference>